<sequence>MQAPAAPEGSAAGAAPAADAGAALPVPRDAAQQQPAAPPPGLLKARLRERTDAALRAVAEAYAVAVEAARVGSPGEAAAGGCALAVHRATMARAADDLLRIAGEVGCVGAAARAPAAAAEAEGQRLLHLQEERAALAHLRERGAGGPLWPALPAAAAARAGAEAAKRPRRAPGEPPGRLLPAWAGAEMFQQGSLGVRGDRPP</sequence>
<comment type="caution">
    <text evidence="2">The sequence shown here is derived from an EMBL/GenBank/DDBJ whole genome shotgun (WGS) entry which is preliminary data.</text>
</comment>
<evidence type="ECO:0000256" key="1">
    <source>
        <dbReference type="SAM" id="MobiDB-lite"/>
    </source>
</evidence>
<dbReference type="EMBL" id="CAUYUJ010003169">
    <property type="protein sequence ID" value="CAK0804145.1"/>
    <property type="molecule type" value="Genomic_DNA"/>
</dbReference>
<keyword evidence="3" id="KW-1185">Reference proteome</keyword>
<gene>
    <name evidence="2" type="ORF">PCOR1329_LOCUS11051</name>
</gene>
<accession>A0ABN9QE02</accession>
<reference evidence="2" key="1">
    <citation type="submission" date="2023-10" db="EMBL/GenBank/DDBJ databases">
        <authorList>
            <person name="Chen Y."/>
            <person name="Shah S."/>
            <person name="Dougan E. K."/>
            <person name="Thang M."/>
            <person name="Chan C."/>
        </authorList>
    </citation>
    <scope>NUCLEOTIDE SEQUENCE [LARGE SCALE GENOMIC DNA]</scope>
</reference>
<name>A0ABN9QE02_9DINO</name>
<organism evidence="2 3">
    <name type="scientific">Prorocentrum cordatum</name>
    <dbReference type="NCBI Taxonomy" id="2364126"/>
    <lineage>
        <taxon>Eukaryota</taxon>
        <taxon>Sar</taxon>
        <taxon>Alveolata</taxon>
        <taxon>Dinophyceae</taxon>
        <taxon>Prorocentrales</taxon>
        <taxon>Prorocentraceae</taxon>
        <taxon>Prorocentrum</taxon>
    </lineage>
</organism>
<evidence type="ECO:0000313" key="2">
    <source>
        <dbReference type="EMBL" id="CAK0804145.1"/>
    </source>
</evidence>
<protein>
    <recommendedName>
        <fullName evidence="4">Mediator of RNA polymerase II transcription subunit 11</fullName>
    </recommendedName>
</protein>
<feature type="compositionally biased region" description="Low complexity" evidence="1">
    <location>
        <begin position="1"/>
        <end position="23"/>
    </location>
</feature>
<evidence type="ECO:0008006" key="4">
    <source>
        <dbReference type="Google" id="ProtNLM"/>
    </source>
</evidence>
<proteinExistence type="predicted"/>
<feature type="region of interest" description="Disordered" evidence="1">
    <location>
        <begin position="160"/>
        <end position="180"/>
    </location>
</feature>
<evidence type="ECO:0000313" key="3">
    <source>
        <dbReference type="Proteomes" id="UP001189429"/>
    </source>
</evidence>
<feature type="region of interest" description="Disordered" evidence="1">
    <location>
        <begin position="1"/>
        <end position="44"/>
    </location>
</feature>
<dbReference type="Proteomes" id="UP001189429">
    <property type="component" value="Unassembled WGS sequence"/>
</dbReference>